<feature type="transmembrane region" description="Helical" evidence="2">
    <location>
        <begin position="219"/>
        <end position="240"/>
    </location>
</feature>
<sequence>MAENRKRAGAAESELVRRGRADGTRAARAGQYDEWSFEQEQSIPYAQLLDAQEQCDVTEEAINHETRLMALRTAQAAQTRQRRIAREAAEAEIGQARGRLARNQDHRETSRAQLDLLTGVHDPIPEDGVDPGPTVPGRWIGPADGQLSPVVPPLLKYVLMVLLAVVEVPIYFSTFRAFDPRNFALVWCFTIPVALCMVLAPHLSGLWLRKRLAKPSIGIVPTVASGVLMTAWFGAAVLLAKLRSTTLVQPLFLNGHRIESPVSNLGPTTLLATFGLVIVVSGLLSFLLGIADNHPAVSAFARADRGLRQAEEANLKAVRTHASVLIEDAEEPEVSPEESLTLEHEKRLEVLQADYAAAWAAYRDAWSLAAGNPSRTQAAGSAAPHTGVRV</sequence>
<protein>
    <submittedName>
        <fullName evidence="3">Uncharacterized protein</fullName>
    </submittedName>
</protein>
<keyword evidence="2" id="KW-0472">Membrane</keyword>
<dbReference type="SUPFAM" id="SSF56954">
    <property type="entry name" value="Outer membrane efflux proteins (OEP)"/>
    <property type="match status" value="1"/>
</dbReference>
<dbReference type="RefSeq" id="WP_155540580.1">
    <property type="nucleotide sequence ID" value="NZ_CABVGP010000001.1"/>
</dbReference>
<organism evidence="3 4">
    <name type="scientific">Amycolatopsis camponoti</name>
    <dbReference type="NCBI Taxonomy" id="2606593"/>
    <lineage>
        <taxon>Bacteria</taxon>
        <taxon>Bacillati</taxon>
        <taxon>Actinomycetota</taxon>
        <taxon>Actinomycetes</taxon>
        <taxon>Pseudonocardiales</taxon>
        <taxon>Pseudonocardiaceae</taxon>
        <taxon>Amycolatopsis</taxon>
    </lineage>
</organism>
<dbReference type="EMBL" id="CABVGP010000001">
    <property type="protein sequence ID" value="VVJ15008.1"/>
    <property type="molecule type" value="Genomic_DNA"/>
</dbReference>
<gene>
    <name evidence="3" type="ORF">AA23TX_00035</name>
</gene>
<feature type="transmembrane region" description="Helical" evidence="2">
    <location>
        <begin position="184"/>
        <end position="207"/>
    </location>
</feature>
<accession>A0A6I8LCR6</accession>
<evidence type="ECO:0000256" key="1">
    <source>
        <dbReference type="SAM" id="MobiDB-lite"/>
    </source>
</evidence>
<dbReference type="Gene3D" id="1.20.1600.10">
    <property type="entry name" value="Outer membrane efflux proteins (OEP)"/>
    <property type="match status" value="1"/>
</dbReference>
<evidence type="ECO:0000313" key="3">
    <source>
        <dbReference type="EMBL" id="VVJ15008.1"/>
    </source>
</evidence>
<proteinExistence type="predicted"/>
<keyword evidence="2" id="KW-1133">Transmembrane helix</keyword>
<dbReference type="Proteomes" id="UP000399805">
    <property type="component" value="Unassembled WGS sequence"/>
</dbReference>
<feature type="transmembrane region" description="Helical" evidence="2">
    <location>
        <begin position="270"/>
        <end position="291"/>
    </location>
</feature>
<feature type="compositionally biased region" description="Basic and acidic residues" evidence="1">
    <location>
        <begin position="14"/>
        <end position="25"/>
    </location>
</feature>
<name>A0A6I8LCR6_9PSEU</name>
<feature type="region of interest" description="Disordered" evidence="1">
    <location>
        <begin position="1"/>
        <end position="33"/>
    </location>
</feature>
<keyword evidence="4" id="KW-1185">Reference proteome</keyword>
<keyword evidence="2" id="KW-0812">Transmembrane</keyword>
<evidence type="ECO:0000313" key="4">
    <source>
        <dbReference type="Proteomes" id="UP000399805"/>
    </source>
</evidence>
<feature type="transmembrane region" description="Helical" evidence="2">
    <location>
        <begin position="154"/>
        <end position="172"/>
    </location>
</feature>
<dbReference type="AlphaFoldDB" id="A0A6I8LCR6"/>
<reference evidence="3 4" key="1">
    <citation type="submission" date="2019-09" db="EMBL/GenBank/DDBJ databases">
        <authorList>
            <person name="Leyn A S."/>
        </authorList>
    </citation>
    <scope>NUCLEOTIDE SEQUENCE [LARGE SCALE GENOMIC DNA]</scope>
    <source>
        <strain evidence="3">AA231_1</strain>
    </source>
</reference>
<evidence type="ECO:0000256" key="2">
    <source>
        <dbReference type="SAM" id="Phobius"/>
    </source>
</evidence>